<dbReference type="OrthoDB" id="7210683at2"/>
<reference evidence="2" key="1">
    <citation type="submission" date="2018-05" db="EMBL/GenBank/DDBJ databases">
        <authorList>
            <person name="Li X."/>
        </authorList>
    </citation>
    <scope>NUCLEOTIDE SEQUENCE [LARGE SCALE GENOMIC DNA]</scope>
    <source>
        <strain evidence="2">YIM 73061</strain>
    </source>
</reference>
<organism evidence="1 2">
    <name type="scientific">Phenylobacterium deserti</name>
    <dbReference type="NCBI Taxonomy" id="1914756"/>
    <lineage>
        <taxon>Bacteria</taxon>
        <taxon>Pseudomonadati</taxon>
        <taxon>Pseudomonadota</taxon>
        <taxon>Alphaproteobacteria</taxon>
        <taxon>Caulobacterales</taxon>
        <taxon>Caulobacteraceae</taxon>
        <taxon>Phenylobacterium</taxon>
    </lineage>
</organism>
<accession>A0A328ADV5</accession>
<name>A0A328ADV5_9CAUL</name>
<proteinExistence type="predicted"/>
<gene>
    <name evidence="1" type="ORF">DJ018_11645</name>
</gene>
<dbReference type="RefSeq" id="WP_111515114.1">
    <property type="nucleotide sequence ID" value="NZ_QFYR01000002.1"/>
</dbReference>
<evidence type="ECO:0000313" key="2">
    <source>
        <dbReference type="Proteomes" id="UP000249725"/>
    </source>
</evidence>
<protein>
    <submittedName>
        <fullName evidence="1">Uncharacterized protein</fullName>
    </submittedName>
</protein>
<evidence type="ECO:0000313" key="1">
    <source>
        <dbReference type="EMBL" id="RAK52829.1"/>
    </source>
</evidence>
<dbReference type="AlphaFoldDB" id="A0A328ADV5"/>
<sequence>MSLSSYSDVFSINHDRGYEEEIHAGDLVRTGPNLFPHFEVLAVHADKAWVRNVTTGADHLAILSRCRKINGQPLAAAAE</sequence>
<keyword evidence="2" id="KW-1185">Reference proteome</keyword>
<dbReference type="EMBL" id="QFYR01000002">
    <property type="protein sequence ID" value="RAK52829.1"/>
    <property type="molecule type" value="Genomic_DNA"/>
</dbReference>
<comment type="caution">
    <text evidence="1">The sequence shown here is derived from an EMBL/GenBank/DDBJ whole genome shotgun (WGS) entry which is preliminary data.</text>
</comment>
<dbReference type="Proteomes" id="UP000249725">
    <property type="component" value="Unassembled WGS sequence"/>
</dbReference>